<evidence type="ECO:0000313" key="2">
    <source>
        <dbReference type="Proteomes" id="UP000286974"/>
    </source>
</evidence>
<organism evidence="1 2">
    <name type="scientific">Lentilactobacillus kosonis</name>
    <dbReference type="NCBI Taxonomy" id="2810561"/>
    <lineage>
        <taxon>Bacteria</taxon>
        <taxon>Bacillati</taxon>
        <taxon>Bacillota</taxon>
        <taxon>Bacilli</taxon>
        <taxon>Lactobacillales</taxon>
        <taxon>Lactobacillaceae</taxon>
        <taxon>Lentilactobacillus</taxon>
    </lineage>
</organism>
<accession>A0A401FIS0</accession>
<name>A0A401FIS0_9LACO</name>
<gene>
    <name evidence="1" type="ORF">NBRC111893_426</name>
</gene>
<comment type="caution">
    <text evidence="1">The sequence shown here is derived from an EMBL/GenBank/DDBJ whole genome shotgun (WGS) entry which is preliminary data.</text>
</comment>
<reference evidence="1 2" key="1">
    <citation type="submission" date="2017-11" db="EMBL/GenBank/DDBJ databases">
        <title>Draft Genome Sequence of Lactobacillus curieae NBRC 111893 isolated from Koso, a Japanese sugar-Vegetable Fermented Beverage.</title>
        <authorList>
            <person name="Chiou T.Y."/>
            <person name="Oshima K."/>
            <person name="Suda W."/>
            <person name="Hattori M."/>
            <person name="Takahashi T."/>
        </authorList>
    </citation>
    <scope>NUCLEOTIDE SEQUENCE [LARGE SCALE GENOMIC DNA]</scope>
    <source>
        <strain evidence="1 2">NBRC111893</strain>
    </source>
</reference>
<dbReference type="EMBL" id="BEXA01000001">
    <property type="protein sequence ID" value="GAY72280.1"/>
    <property type="molecule type" value="Genomic_DNA"/>
</dbReference>
<keyword evidence="2" id="KW-1185">Reference proteome</keyword>
<proteinExistence type="predicted"/>
<protein>
    <submittedName>
        <fullName evidence="1">Uncharacterized protein</fullName>
    </submittedName>
</protein>
<dbReference type="AlphaFoldDB" id="A0A401FIS0"/>
<sequence length="51" mass="5922">MYVQHKGSFVKNATLIHRQAIPKNMRPVVGTEYFTYNYKTFGPKTTANPFK</sequence>
<evidence type="ECO:0000313" key="1">
    <source>
        <dbReference type="EMBL" id="GAY72280.1"/>
    </source>
</evidence>
<dbReference type="Proteomes" id="UP000286974">
    <property type="component" value="Unassembled WGS sequence"/>
</dbReference>